<dbReference type="PANTHER" id="PTHR12322">
    <property type="entry name" value="DOUBLESEX AND MAB-3 RELATED TRANSCRIPTION FACTOR DMRT"/>
    <property type="match status" value="1"/>
</dbReference>
<evidence type="ECO:0000259" key="7">
    <source>
        <dbReference type="PROSITE" id="PS50809"/>
    </source>
</evidence>
<dbReference type="OMA" id="HCGMCKQ"/>
<feature type="DNA-binding region" description="DM" evidence="5">
    <location>
        <begin position="48"/>
        <end position="93"/>
    </location>
</feature>
<proteinExistence type="predicted"/>
<evidence type="ECO:0000256" key="1">
    <source>
        <dbReference type="ARBA" id="ARBA00022723"/>
    </source>
</evidence>
<keyword evidence="1 5" id="KW-0479">Metal-binding</keyword>
<dbReference type="GO" id="GO:0007548">
    <property type="term" value="P:sex differentiation"/>
    <property type="evidence" value="ECO:0007669"/>
    <property type="project" value="TreeGrafter"/>
</dbReference>
<keyword evidence="9" id="KW-1185">Reference proteome</keyword>
<reference evidence="9" key="1">
    <citation type="submission" date="2010-08" db="EMBL/GenBank/DDBJ databases">
        <authorList>
            <consortium name="Caenorhabditis japonica Sequencing Consortium"/>
            <person name="Wilson R.K."/>
        </authorList>
    </citation>
    <scope>NUCLEOTIDE SEQUENCE [LARGE SCALE GENOMIC DNA]</scope>
    <source>
        <strain evidence="9">DF5081</strain>
    </source>
</reference>
<reference evidence="8" key="2">
    <citation type="submission" date="2022-06" db="UniProtKB">
        <authorList>
            <consortium name="EnsemblMetazoa"/>
        </authorList>
    </citation>
    <scope>IDENTIFICATION</scope>
    <source>
        <strain evidence="8">DF5081</strain>
    </source>
</reference>
<dbReference type="SMART" id="SM00301">
    <property type="entry name" value="DM"/>
    <property type="match status" value="2"/>
</dbReference>
<evidence type="ECO:0000256" key="6">
    <source>
        <dbReference type="SAM" id="MobiDB-lite"/>
    </source>
</evidence>
<feature type="compositionally biased region" description="Low complexity" evidence="6">
    <location>
        <begin position="1"/>
        <end position="25"/>
    </location>
</feature>
<dbReference type="InterPro" id="IPR036407">
    <property type="entry name" value="DM_DNA-bd_sf"/>
</dbReference>
<dbReference type="GO" id="GO:0046872">
    <property type="term" value="F:metal ion binding"/>
    <property type="evidence" value="ECO:0007669"/>
    <property type="project" value="UniProtKB-KW"/>
</dbReference>
<feature type="region of interest" description="Disordered" evidence="6">
    <location>
        <begin position="177"/>
        <end position="198"/>
    </location>
</feature>
<feature type="region of interest" description="Disordered" evidence="6">
    <location>
        <begin position="1"/>
        <end position="36"/>
    </location>
</feature>
<sequence>MSSSSSSSLSVSNSSSSDPSSKSVSPDGETQRFFSQGKRIPKDVKRHCGMCKQHGIFVETRGHTCDYKNCECEQCQLVRRRREIMSTQIRLRREQDKKFQRTTDISEANVFPGCTGEADEKSLQENMNMCYFCQKCKNHNVLVWKKNHKKECKFVNCECEQCSLIDSRRALDRHIKKRKMSLKSPEVKPPKSPKKEPLTAFSSLTSSGCNSEESTSSSDCSLSGLLTEKLNVEPSNEEPLNVKFDFSTGSFVTPSAKSPATPQFETASPLLLSNSPVPTLFPQIPTSLSFPLINTTFAPSLMYGARPFLLPNPFLMPLAPIDMQMLFQSIQNLSEMVKKE</sequence>
<feature type="DNA-binding region" description="DM" evidence="5">
    <location>
        <begin position="133"/>
        <end position="184"/>
    </location>
</feature>
<comment type="subcellular location">
    <subcellularLocation>
        <location evidence="5">Nucleus</location>
    </subcellularLocation>
</comment>
<evidence type="ECO:0000256" key="4">
    <source>
        <dbReference type="ARBA" id="ARBA00023242"/>
    </source>
</evidence>
<dbReference type="PROSITE" id="PS40000">
    <property type="entry name" value="DM_1"/>
    <property type="match status" value="1"/>
</dbReference>
<keyword evidence="2 5" id="KW-0862">Zinc</keyword>
<dbReference type="GO" id="GO:0000978">
    <property type="term" value="F:RNA polymerase II cis-regulatory region sequence-specific DNA binding"/>
    <property type="evidence" value="ECO:0007669"/>
    <property type="project" value="TreeGrafter"/>
</dbReference>
<feature type="compositionally biased region" description="Basic and acidic residues" evidence="6">
    <location>
        <begin position="185"/>
        <end position="197"/>
    </location>
</feature>
<dbReference type="InterPro" id="IPR001275">
    <property type="entry name" value="DM_DNA-bd"/>
</dbReference>
<dbReference type="EnsemblMetazoa" id="CJA09451.1">
    <property type="protein sequence ID" value="CJA09451.1"/>
    <property type="gene ID" value="WBGene00128655"/>
</dbReference>
<feature type="domain" description="DM" evidence="7">
    <location>
        <begin position="48"/>
        <end position="93"/>
    </location>
</feature>
<dbReference type="Proteomes" id="UP000005237">
    <property type="component" value="Unassembled WGS sequence"/>
</dbReference>
<dbReference type="GO" id="GO:0005634">
    <property type="term" value="C:nucleus"/>
    <property type="evidence" value="ECO:0007669"/>
    <property type="project" value="UniProtKB-SubCell"/>
</dbReference>
<organism evidence="8 9">
    <name type="scientific">Caenorhabditis japonica</name>
    <dbReference type="NCBI Taxonomy" id="281687"/>
    <lineage>
        <taxon>Eukaryota</taxon>
        <taxon>Metazoa</taxon>
        <taxon>Ecdysozoa</taxon>
        <taxon>Nematoda</taxon>
        <taxon>Chromadorea</taxon>
        <taxon>Rhabditida</taxon>
        <taxon>Rhabditina</taxon>
        <taxon>Rhabditomorpha</taxon>
        <taxon>Rhabditoidea</taxon>
        <taxon>Rhabditidae</taxon>
        <taxon>Peloderinae</taxon>
        <taxon>Caenorhabditis</taxon>
    </lineage>
</organism>
<dbReference type="AlphaFoldDB" id="A0A8R1DRD5"/>
<evidence type="ECO:0000256" key="3">
    <source>
        <dbReference type="ARBA" id="ARBA00023125"/>
    </source>
</evidence>
<dbReference type="GO" id="GO:0000981">
    <property type="term" value="F:DNA-binding transcription factor activity, RNA polymerase II-specific"/>
    <property type="evidence" value="ECO:0007669"/>
    <property type="project" value="TreeGrafter"/>
</dbReference>
<dbReference type="SUPFAM" id="SSF82927">
    <property type="entry name" value="Cysteine-rich DNA binding domain, (DM domain)"/>
    <property type="match status" value="2"/>
</dbReference>
<feature type="domain" description="DM" evidence="7">
    <location>
        <begin position="133"/>
        <end position="184"/>
    </location>
</feature>
<evidence type="ECO:0000313" key="8">
    <source>
        <dbReference type="EnsemblMetazoa" id="CJA09451.1"/>
    </source>
</evidence>
<dbReference type="Gene3D" id="4.10.1040.10">
    <property type="entry name" value="DM DNA-binding domain"/>
    <property type="match status" value="2"/>
</dbReference>
<keyword evidence="3 5" id="KW-0238">DNA-binding</keyword>
<keyword evidence="4 5" id="KW-0539">Nucleus</keyword>
<protein>
    <recommendedName>
        <fullName evidence="7">DM domain-containing protein</fullName>
    </recommendedName>
</protein>
<name>A0A8R1DRD5_CAEJA</name>
<accession>A0A8R1DRD5</accession>
<dbReference type="Pfam" id="PF00751">
    <property type="entry name" value="DM"/>
    <property type="match status" value="2"/>
</dbReference>
<evidence type="ECO:0000256" key="2">
    <source>
        <dbReference type="ARBA" id="ARBA00022833"/>
    </source>
</evidence>
<evidence type="ECO:0000256" key="5">
    <source>
        <dbReference type="PROSITE-ProRule" id="PRU00070"/>
    </source>
</evidence>
<dbReference type="PANTHER" id="PTHR12322:SF49">
    <property type="entry name" value="DM DOMAIN-CONTAINING PROTEIN"/>
    <property type="match status" value="1"/>
</dbReference>
<evidence type="ECO:0000313" key="9">
    <source>
        <dbReference type="Proteomes" id="UP000005237"/>
    </source>
</evidence>
<dbReference type="InterPro" id="IPR026607">
    <property type="entry name" value="DMRT"/>
</dbReference>
<dbReference type="PROSITE" id="PS50809">
    <property type="entry name" value="DM_2"/>
    <property type="match status" value="2"/>
</dbReference>